<dbReference type="Gene3D" id="1.20.5.170">
    <property type="match status" value="1"/>
</dbReference>
<organism evidence="9">
    <name type="scientific">Menopon gallinae</name>
    <name type="common">poultry shaft louse</name>
    <dbReference type="NCBI Taxonomy" id="328185"/>
    <lineage>
        <taxon>Eukaryota</taxon>
        <taxon>Metazoa</taxon>
        <taxon>Ecdysozoa</taxon>
        <taxon>Arthropoda</taxon>
        <taxon>Hexapoda</taxon>
        <taxon>Insecta</taxon>
        <taxon>Pterygota</taxon>
        <taxon>Neoptera</taxon>
        <taxon>Paraneoptera</taxon>
        <taxon>Psocodea</taxon>
        <taxon>Troctomorpha</taxon>
        <taxon>Phthiraptera</taxon>
        <taxon>Amblycera</taxon>
        <taxon>Menoponidae</taxon>
        <taxon>Menopon</taxon>
    </lineage>
</organism>
<dbReference type="PROSITE" id="PS50217">
    <property type="entry name" value="BZIP"/>
    <property type="match status" value="1"/>
</dbReference>
<evidence type="ECO:0000256" key="2">
    <source>
        <dbReference type="ARBA" id="ARBA00006951"/>
    </source>
</evidence>
<dbReference type="InterPro" id="IPR031106">
    <property type="entry name" value="C/EBP"/>
</dbReference>
<proteinExistence type="inferred from homology"/>
<dbReference type="GO" id="GO:0006351">
    <property type="term" value="P:DNA-templated transcription"/>
    <property type="evidence" value="ECO:0007669"/>
    <property type="project" value="InterPro"/>
</dbReference>
<evidence type="ECO:0000256" key="3">
    <source>
        <dbReference type="ARBA" id="ARBA00023015"/>
    </source>
</evidence>
<sequence>MPQQNKENKKRGKKVHADLDDVEYRRKRDKNNIAVKKSRDKTKQRTKETQIRLNQLRTKNETLEEKIKLLKEELEFLKTLFGLYAGRTDLNEYDKKNISALLQENEALSSKAAKELRNDPNFKLTKE</sequence>
<evidence type="ECO:0000313" key="9">
    <source>
        <dbReference type="EMBL" id="KAL0277623.1"/>
    </source>
</evidence>
<evidence type="ECO:0000259" key="8">
    <source>
        <dbReference type="PROSITE" id="PS50217"/>
    </source>
</evidence>
<comment type="similarity">
    <text evidence="2">Belongs to the bZIP family. C/EBP subfamily.</text>
</comment>
<name>A0AAW2I7K4_9NEOP</name>
<evidence type="ECO:0000256" key="6">
    <source>
        <dbReference type="ARBA" id="ARBA00023242"/>
    </source>
</evidence>
<protein>
    <recommendedName>
        <fullName evidence="8">BZIP domain-containing protein</fullName>
    </recommendedName>
</protein>
<dbReference type="GO" id="GO:0000981">
    <property type="term" value="F:DNA-binding transcription factor activity, RNA polymerase II-specific"/>
    <property type="evidence" value="ECO:0007669"/>
    <property type="project" value="TreeGrafter"/>
</dbReference>
<gene>
    <name evidence="9" type="ORF">PYX00_004851</name>
</gene>
<feature type="compositionally biased region" description="Basic and acidic residues" evidence="7">
    <location>
        <begin position="15"/>
        <end position="26"/>
    </location>
</feature>
<accession>A0AAW2I7K4</accession>
<dbReference type="GO" id="GO:0000978">
    <property type="term" value="F:RNA polymerase II cis-regulatory region sequence-specific DNA binding"/>
    <property type="evidence" value="ECO:0007669"/>
    <property type="project" value="TreeGrafter"/>
</dbReference>
<evidence type="ECO:0000256" key="5">
    <source>
        <dbReference type="ARBA" id="ARBA00023163"/>
    </source>
</evidence>
<dbReference type="EMBL" id="JARGDH010000002">
    <property type="protein sequence ID" value="KAL0277623.1"/>
    <property type="molecule type" value="Genomic_DNA"/>
</dbReference>
<comment type="subcellular location">
    <subcellularLocation>
        <location evidence="1">Nucleus</location>
    </subcellularLocation>
</comment>
<keyword evidence="6" id="KW-0539">Nucleus</keyword>
<dbReference type="AlphaFoldDB" id="A0AAW2I7K4"/>
<dbReference type="InterPro" id="IPR004827">
    <property type="entry name" value="bZIP"/>
</dbReference>
<feature type="domain" description="BZIP" evidence="8">
    <location>
        <begin position="21"/>
        <end position="84"/>
    </location>
</feature>
<comment type="caution">
    <text evidence="9">The sequence shown here is derived from an EMBL/GenBank/DDBJ whole genome shotgun (WGS) entry which is preliminary data.</text>
</comment>
<dbReference type="Pfam" id="PF07716">
    <property type="entry name" value="bZIP_2"/>
    <property type="match status" value="1"/>
</dbReference>
<dbReference type="SUPFAM" id="SSF57959">
    <property type="entry name" value="Leucine zipper domain"/>
    <property type="match status" value="1"/>
</dbReference>
<dbReference type="InterPro" id="IPR046347">
    <property type="entry name" value="bZIP_sf"/>
</dbReference>
<keyword evidence="5" id="KW-0804">Transcription</keyword>
<evidence type="ECO:0000256" key="7">
    <source>
        <dbReference type="SAM" id="MobiDB-lite"/>
    </source>
</evidence>
<dbReference type="CDD" id="cd14693">
    <property type="entry name" value="bZIP_CEBP"/>
    <property type="match status" value="1"/>
</dbReference>
<dbReference type="PANTHER" id="PTHR23334">
    <property type="entry name" value="CCAAT/ENHANCER BINDING PROTEIN"/>
    <property type="match status" value="1"/>
</dbReference>
<dbReference type="GO" id="GO:0005634">
    <property type="term" value="C:nucleus"/>
    <property type="evidence" value="ECO:0007669"/>
    <property type="project" value="UniProtKB-SubCell"/>
</dbReference>
<keyword evidence="3" id="KW-0805">Transcription regulation</keyword>
<evidence type="ECO:0000256" key="1">
    <source>
        <dbReference type="ARBA" id="ARBA00004123"/>
    </source>
</evidence>
<dbReference type="SMART" id="SM00338">
    <property type="entry name" value="BRLZ"/>
    <property type="match status" value="1"/>
</dbReference>
<keyword evidence="4" id="KW-0238">DNA-binding</keyword>
<dbReference type="PANTHER" id="PTHR23334:SF69">
    <property type="entry name" value="CCAAT_ENHANCER-BINDING PROTEIN GAMMA"/>
    <property type="match status" value="1"/>
</dbReference>
<evidence type="ECO:0000256" key="4">
    <source>
        <dbReference type="ARBA" id="ARBA00023125"/>
    </source>
</evidence>
<feature type="region of interest" description="Disordered" evidence="7">
    <location>
        <begin position="1"/>
        <end position="49"/>
    </location>
</feature>
<reference evidence="9" key="1">
    <citation type="journal article" date="2024" name="Gigascience">
        <title>Chromosome-level genome of the poultry shaft louse Menopon gallinae provides insight into the host-switching and adaptive evolution of parasitic lice.</title>
        <authorList>
            <person name="Xu Y."/>
            <person name="Ma L."/>
            <person name="Liu S."/>
            <person name="Liang Y."/>
            <person name="Liu Q."/>
            <person name="He Z."/>
            <person name="Tian L."/>
            <person name="Duan Y."/>
            <person name="Cai W."/>
            <person name="Li H."/>
            <person name="Song F."/>
        </authorList>
    </citation>
    <scope>NUCLEOTIDE SEQUENCE</scope>
    <source>
        <strain evidence="9">Cailab_2023a</strain>
    </source>
</reference>